<dbReference type="AlphaFoldDB" id="A0A6G1H9F9"/>
<reference evidence="1" key="1">
    <citation type="journal article" date="2020" name="Stud. Mycol.">
        <title>101 Dothideomycetes genomes: a test case for predicting lifestyles and emergence of pathogens.</title>
        <authorList>
            <person name="Haridas S."/>
            <person name="Albert R."/>
            <person name="Binder M."/>
            <person name="Bloem J."/>
            <person name="Labutti K."/>
            <person name="Salamov A."/>
            <person name="Andreopoulos B."/>
            <person name="Baker S."/>
            <person name="Barry K."/>
            <person name="Bills G."/>
            <person name="Bluhm B."/>
            <person name="Cannon C."/>
            <person name="Castanera R."/>
            <person name="Culley D."/>
            <person name="Daum C."/>
            <person name="Ezra D."/>
            <person name="Gonzalez J."/>
            <person name="Henrissat B."/>
            <person name="Kuo A."/>
            <person name="Liang C."/>
            <person name="Lipzen A."/>
            <person name="Lutzoni F."/>
            <person name="Magnuson J."/>
            <person name="Mondo S."/>
            <person name="Nolan M."/>
            <person name="Ohm R."/>
            <person name="Pangilinan J."/>
            <person name="Park H.-J."/>
            <person name="Ramirez L."/>
            <person name="Alfaro M."/>
            <person name="Sun H."/>
            <person name="Tritt A."/>
            <person name="Yoshinaga Y."/>
            <person name="Zwiers L.-H."/>
            <person name="Turgeon B."/>
            <person name="Goodwin S."/>
            <person name="Spatafora J."/>
            <person name="Crous P."/>
            <person name="Grigoriev I."/>
        </authorList>
    </citation>
    <scope>NUCLEOTIDE SEQUENCE</scope>
    <source>
        <strain evidence="1">CBS 113979</strain>
    </source>
</reference>
<protein>
    <submittedName>
        <fullName evidence="1">Uncharacterized protein</fullName>
    </submittedName>
</protein>
<evidence type="ECO:0000313" key="1">
    <source>
        <dbReference type="EMBL" id="KAF1989795.1"/>
    </source>
</evidence>
<sequence length="106" mass="11566">MLPGGDFLAATSFLSLTALLYLLYFAHCGPSAFSGLAWHTVTALHSAGCWRDSLLITRYRKRASSTLAELRFCFNFSPLSSNLQFITHEALDCASSLSAVNTQPFA</sequence>
<name>A0A6G1H9F9_9PEZI</name>
<dbReference type="Proteomes" id="UP000800041">
    <property type="component" value="Unassembled WGS sequence"/>
</dbReference>
<keyword evidence="2" id="KW-1185">Reference proteome</keyword>
<dbReference type="EMBL" id="ML977144">
    <property type="protein sequence ID" value="KAF1989795.1"/>
    <property type="molecule type" value="Genomic_DNA"/>
</dbReference>
<gene>
    <name evidence="1" type="ORF">K402DRAFT_390769</name>
</gene>
<proteinExistence type="predicted"/>
<organism evidence="1 2">
    <name type="scientific">Aulographum hederae CBS 113979</name>
    <dbReference type="NCBI Taxonomy" id="1176131"/>
    <lineage>
        <taxon>Eukaryota</taxon>
        <taxon>Fungi</taxon>
        <taxon>Dikarya</taxon>
        <taxon>Ascomycota</taxon>
        <taxon>Pezizomycotina</taxon>
        <taxon>Dothideomycetes</taxon>
        <taxon>Pleosporomycetidae</taxon>
        <taxon>Aulographales</taxon>
        <taxon>Aulographaceae</taxon>
    </lineage>
</organism>
<evidence type="ECO:0000313" key="2">
    <source>
        <dbReference type="Proteomes" id="UP000800041"/>
    </source>
</evidence>
<accession>A0A6G1H9F9</accession>